<dbReference type="AlphaFoldDB" id="A0A562W879"/>
<gene>
    <name evidence="1" type="ORF">JN12_01197</name>
</gene>
<evidence type="ECO:0000313" key="1">
    <source>
        <dbReference type="EMBL" id="TWJ26489.1"/>
    </source>
</evidence>
<reference evidence="1 2" key="1">
    <citation type="submission" date="2019-07" db="EMBL/GenBank/DDBJ databases">
        <title>Genomic Encyclopedia of Archaeal and Bacterial Type Strains, Phase II (KMG-II): from individual species to whole genera.</title>
        <authorList>
            <person name="Goeker M."/>
        </authorList>
    </citation>
    <scope>NUCLEOTIDE SEQUENCE [LARGE SCALE GENOMIC DNA]</scope>
    <source>
        <strain evidence="1 2">ATCC BAA-1139</strain>
    </source>
</reference>
<dbReference type="Proteomes" id="UP000319449">
    <property type="component" value="Unassembled WGS sequence"/>
</dbReference>
<comment type="caution">
    <text evidence="1">The sequence shown here is derived from an EMBL/GenBank/DDBJ whole genome shotgun (WGS) entry which is preliminary data.</text>
</comment>
<organism evidence="1 2">
    <name type="scientific">Geobacter argillaceus</name>
    <dbReference type="NCBI Taxonomy" id="345631"/>
    <lineage>
        <taxon>Bacteria</taxon>
        <taxon>Pseudomonadati</taxon>
        <taxon>Thermodesulfobacteriota</taxon>
        <taxon>Desulfuromonadia</taxon>
        <taxon>Geobacterales</taxon>
        <taxon>Geobacteraceae</taxon>
        <taxon>Geobacter</taxon>
    </lineage>
</organism>
<keyword evidence="2" id="KW-1185">Reference proteome</keyword>
<evidence type="ECO:0000313" key="2">
    <source>
        <dbReference type="Proteomes" id="UP000319449"/>
    </source>
</evidence>
<sequence length="87" mass="10119">MEGRSGPIQNNNSLLKILQLVVSTIYQVEFAVISIDVANVGHMERKYDPRRALPEDEEGNHEDKRYRSKVFLEYGHICNRRADELDM</sequence>
<protein>
    <submittedName>
        <fullName evidence="1">Uncharacterized protein</fullName>
    </submittedName>
</protein>
<proteinExistence type="predicted"/>
<name>A0A562W879_9BACT</name>
<dbReference type="EMBL" id="VLLN01000005">
    <property type="protein sequence ID" value="TWJ26489.1"/>
    <property type="molecule type" value="Genomic_DNA"/>
</dbReference>
<accession>A0A562W879</accession>